<evidence type="ECO:0000259" key="2">
    <source>
        <dbReference type="PROSITE" id="PS50918"/>
    </source>
</evidence>
<dbReference type="PROSITE" id="PS50918">
    <property type="entry name" value="WWE"/>
    <property type="match status" value="1"/>
</dbReference>
<reference evidence="3" key="1">
    <citation type="submission" date="2023-10" db="EMBL/GenBank/DDBJ databases">
        <authorList>
            <person name="Chen Y."/>
            <person name="Shah S."/>
            <person name="Dougan E. K."/>
            <person name="Thang M."/>
            <person name="Chan C."/>
        </authorList>
    </citation>
    <scope>NUCLEOTIDE SEQUENCE [LARGE SCALE GENOMIC DNA]</scope>
</reference>
<dbReference type="SUPFAM" id="SSF117839">
    <property type="entry name" value="WWE domain"/>
    <property type="match status" value="1"/>
</dbReference>
<dbReference type="Gene3D" id="3.30.720.50">
    <property type="match status" value="1"/>
</dbReference>
<feature type="compositionally biased region" description="Low complexity" evidence="1">
    <location>
        <begin position="81"/>
        <end position="93"/>
    </location>
</feature>
<comment type="caution">
    <text evidence="3">The sequence shown here is derived from an EMBL/GenBank/DDBJ whole genome shotgun (WGS) entry which is preliminary data.</text>
</comment>
<accession>A0ABN9RTI4</accession>
<feature type="compositionally biased region" description="Low complexity" evidence="1">
    <location>
        <begin position="587"/>
        <end position="600"/>
    </location>
</feature>
<dbReference type="Pfam" id="PF02825">
    <property type="entry name" value="WWE"/>
    <property type="match status" value="1"/>
</dbReference>
<sequence length="600" mass="63378">MSSDCPVCDGSGWLIQNVSTCPLCEDGEDEHGEKGERQGQEERGGADGKESQGGVRCGAGGAARPRGNKKKTRDGAGAGAGSAAKARGGQEAARGGGGGAGDREQPGRRAWELLLDGTGWTRVQPEIEALLDEAEDAGQPTAVFRRGVHTYAVDLAQMVQVNRQTGTRRSLRRVDRQASPAGGGGSSGSAEGGPGGRDPRARGRGAAGAAAGGKGLRGRGSKGGPCAKGSRGGPRQREEEAIGGLPARSERLSRLVDRLVSPEVRVPLPADSSEEPCRLSPEEVEAVFVEHVRGVKEFVYRGQGGQYSLEFIKGAYRDGFRAFQGTDMHEHLLWLLRLIVHHGHAGGPETKRHLTDVAEAFMDCQAVQARVVERVGLQIKGVAPNFKGLVTAMVGDYKTVAIKMLAAARLQIGLASDDDAPTHYENRLTEDLGDLAGLNQDDVRRARLDEHAAARFPRLAPGPDCERALKHLKGLFDVDALVKAFISEVNSFSQDSPASSLARLFLDWACARFTEKHVVFDEDTCTSVEVGEPLALAVIEDLFLGETAAPADEVYRGLGLRALFAPPVAELPGAEAEAPAREPPHEAPAAAASPRPGAPP</sequence>
<feature type="region of interest" description="Disordered" evidence="1">
    <location>
        <begin position="573"/>
        <end position="600"/>
    </location>
</feature>
<dbReference type="InterPro" id="IPR037197">
    <property type="entry name" value="WWE_dom_sf"/>
</dbReference>
<feature type="compositionally biased region" description="Gly residues" evidence="1">
    <location>
        <begin position="181"/>
        <end position="196"/>
    </location>
</feature>
<gene>
    <name evidence="3" type="ORF">PCOR1329_LOCUS23589</name>
</gene>
<dbReference type="InterPro" id="IPR018123">
    <property type="entry name" value="WWE-dom_subgr"/>
</dbReference>
<evidence type="ECO:0000256" key="1">
    <source>
        <dbReference type="SAM" id="MobiDB-lite"/>
    </source>
</evidence>
<feature type="compositionally biased region" description="Basic and acidic residues" evidence="1">
    <location>
        <begin position="31"/>
        <end position="50"/>
    </location>
</feature>
<feature type="region of interest" description="Disordered" evidence="1">
    <location>
        <begin position="22"/>
        <end position="107"/>
    </location>
</feature>
<feature type="region of interest" description="Disordered" evidence="1">
    <location>
        <begin position="164"/>
        <end position="246"/>
    </location>
</feature>
<name>A0ABN9RTI4_9DINO</name>
<evidence type="ECO:0000313" key="4">
    <source>
        <dbReference type="Proteomes" id="UP001189429"/>
    </source>
</evidence>
<protein>
    <recommendedName>
        <fullName evidence="2">WWE domain-containing protein</fullName>
    </recommendedName>
</protein>
<evidence type="ECO:0000313" key="3">
    <source>
        <dbReference type="EMBL" id="CAK0822616.1"/>
    </source>
</evidence>
<feature type="domain" description="WWE" evidence="2">
    <location>
        <begin position="96"/>
        <end position="173"/>
    </location>
</feature>
<keyword evidence="4" id="KW-1185">Reference proteome</keyword>
<feature type="non-terminal residue" evidence="3">
    <location>
        <position position="600"/>
    </location>
</feature>
<dbReference type="InterPro" id="IPR004170">
    <property type="entry name" value="WWE_dom"/>
</dbReference>
<organism evidence="3 4">
    <name type="scientific">Prorocentrum cordatum</name>
    <dbReference type="NCBI Taxonomy" id="2364126"/>
    <lineage>
        <taxon>Eukaryota</taxon>
        <taxon>Sar</taxon>
        <taxon>Alveolata</taxon>
        <taxon>Dinophyceae</taxon>
        <taxon>Prorocentrales</taxon>
        <taxon>Prorocentraceae</taxon>
        <taxon>Prorocentrum</taxon>
    </lineage>
</organism>
<dbReference type="Proteomes" id="UP001189429">
    <property type="component" value="Unassembled WGS sequence"/>
</dbReference>
<dbReference type="EMBL" id="CAUYUJ010008011">
    <property type="protein sequence ID" value="CAK0822616.1"/>
    <property type="molecule type" value="Genomic_DNA"/>
</dbReference>
<proteinExistence type="predicted"/>
<dbReference type="SMART" id="SM00678">
    <property type="entry name" value="WWE"/>
    <property type="match status" value="1"/>
</dbReference>